<evidence type="ECO:0000259" key="11">
    <source>
        <dbReference type="PROSITE" id="PS50113"/>
    </source>
</evidence>
<dbReference type="CDD" id="cd00130">
    <property type="entry name" value="PAS"/>
    <property type="match status" value="3"/>
</dbReference>
<dbReference type="GO" id="GO:0000155">
    <property type="term" value="F:phosphorelay sensor kinase activity"/>
    <property type="evidence" value="ECO:0007669"/>
    <property type="project" value="InterPro"/>
</dbReference>
<dbReference type="AlphaFoldDB" id="A0A4Y8ZVS1"/>
<dbReference type="InterPro" id="IPR011006">
    <property type="entry name" value="CheY-like_superfamily"/>
</dbReference>
<dbReference type="Pfam" id="PF08447">
    <property type="entry name" value="PAS_3"/>
    <property type="match status" value="2"/>
</dbReference>
<evidence type="ECO:0000313" key="12">
    <source>
        <dbReference type="EMBL" id="TFI60110.1"/>
    </source>
</evidence>
<comment type="catalytic activity">
    <reaction evidence="1">
        <text>ATP + protein L-histidine = ADP + protein N-phospho-L-histidine.</text>
        <dbReference type="EC" id="2.7.13.3"/>
    </reaction>
</comment>
<feature type="domain" description="PAC" evidence="11">
    <location>
        <begin position="549"/>
        <end position="602"/>
    </location>
</feature>
<dbReference type="PROSITE" id="PS50109">
    <property type="entry name" value="HIS_KIN"/>
    <property type="match status" value="1"/>
</dbReference>
<dbReference type="PROSITE" id="PS50113">
    <property type="entry name" value="PAC"/>
    <property type="match status" value="2"/>
</dbReference>
<dbReference type="SUPFAM" id="SSF55785">
    <property type="entry name" value="PYP-like sensor domain (PAS domain)"/>
    <property type="match status" value="3"/>
</dbReference>
<dbReference type="CDD" id="cd16922">
    <property type="entry name" value="HATPase_EvgS-ArcB-TorS-like"/>
    <property type="match status" value="1"/>
</dbReference>
<dbReference type="InterPro" id="IPR036097">
    <property type="entry name" value="HisK_dim/P_sf"/>
</dbReference>
<evidence type="ECO:0000256" key="4">
    <source>
        <dbReference type="ARBA" id="ARBA00022679"/>
    </source>
</evidence>
<dbReference type="PANTHER" id="PTHR43047">
    <property type="entry name" value="TWO-COMPONENT HISTIDINE PROTEIN KINASE"/>
    <property type="match status" value="1"/>
</dbReference>
<feature type="domain" description="PAS" evidence="10">
    <location>
        <begin position="476"/>
        <end position="546"/>
    </location>
</feature>
<dbReference type="InterPro" id="IPR000014">
    <property type="entry name" value="PAS"/>
</dbReference>
<sequence length="1097" mass="118649">MRARSIMVQAPCRAQAAPTAERDQMLHQPLSPSEADHLRERVRRLEALARVQSRLAEAELDLDEFMQLVIDELEQLVGAAGVVLELAEGEHMVYRAVNSALAGFKGLRIGRRGSLSGLCVDQGEMLLCGDTADDPRVDRAACERTGIRSMICAPLVQRSRTVGVLKISSDRPHAFGEDDVHALRLITAALAAEMHKQVRFDGAKRTLAERTETSRTLAREVTERTALETELRAKEQRLAGIIGNAHQAIVTMTGDGLVTSWNRQAELTFGWSEDEALGQDMADLIVPMEMRDMHSAALRRFLETGEGRLIGRRIEVQALHKSGREIPVELAITAAAIGDAWEFTALLHDITERRSSTELFENAFNHAPIGMALVGLDGALLKVNDAFCRIIGYSPEEAQQLDFQSITHPEDLARDVAELERLLAGEGRSYRVAKRYIRKSGGAVWVRLSVSVVDSDEGQPKHFIAQVEDLTAEREAESRYRLMAENSTDMIATSDLAGVLTFVSPACERILGVAPQALIGCTAAELIHPDDIAGFKDAFRSLLKTGVTSRVRWRALGARGEWVWLESSPALLLDAQHEGVTGFIDVIRDVTDRKRREDALAEARARAEEAVKSKSDFVANVSHELRTPLNSIIGFSRLLTEAPELSDETKRRVSLIHSAGQALRGVIDNVLDFSKLEAEALELNQADFDLHDLIGQTIGLMEPQAVAKDLSLNVLLASDLPVYVRGDEGRLRQVLLNLLSNAVKFTREGAVTLSASVTARSEHKARLRIEVKDTGAGIPADRLDTLFGRFVQAGPSVASHYGGTGLGLAITRQLIELMGGAIGVRSVPDRGSTFFLEIELPLAVSAGRDQAGRSSLGPDSLHGRRILVVDDVDLNRDLMLATLSRYGAAIAAVGDGEQAVAAILGGDFDLVLMDCQMPVLDGFAATRQIRASGAPQARIPIVALTASAQPSHIDRCRSAGMDDHLTKPLDEAALERVLRRYLATGHAAAPGAAAPPPAPTDTALPPALEARYAARKAAALETIVAVIATGGLTERAIAEIKTIAHQLAGTAGMFGDAPLGEAAHALEIGLESWPAADRFERVCAAYWRLKELAGPAD</sequence>
<dbReference type="InterPro" id="IPR013767">
    <property type="entry name" value="PAS_fold"/>
</dbReference>
<dbReference type="Gene3D" id="3.30.450.40">
    <property type="match status" value="1"/>
</dbReference>
<keyword evidence="4" id="KW-0808">Transferase</keyword>
<dbReference type="PRINTS" id="PR00344">
    <property type="entry name" value="BCTRLSENSOR"/>
</dbReference>
<dbReference type="PANTHER" id="PTHR43047:SF64">
    <property type="entry name" value="HISTIDINE KINASE CONTAINING CHEY-HOMOLOGOUS RECEIVER DOMAIN AND PAS DOMAIN-RELATED"/>
    <property type="match status" value="1"/>
</dbReference>
<keyword evidence="6" id="KW-0902">Two-component regulatory system</keyword>
<dbReference type="InterPro" id="IPR003661">
    <property type="entry name" value="HisK_dim/P_dom"/>
</dbReference>
<evidence type="ECO:0000259" key="10">
    <source>
        <dbReference type="PROSITE" id="PS50112"/>
    </source>
</evidence>
<keyword evidence="13" id="KW-1185">Reference proteome</keyword>
<dbReference type="SUPFAM" id="SSF47384">
    <property type="entry name" value="Homodimeric domain of signal transducing histidine kinase"/>
    <property type="match status" value="1"/>
</dbReference>
<dbReference type="SUPFAM" id="SSF55874">
    <property type="entry name" value="ATPase domain of HSP90 chaperone/DNA topoisomerase II/histidine kinase"/>
    <property type="match status" value="1"/>
</dbReference>
<feature type="domain" description="PAC" evidence="11">
    <location>
        <begin position="430"/>
        <end position="482"/>
    </location>
</feature>
<feature type="domain" description="PAS" evidence="10">
    <location>
        <begin position="356"/>
        <end position="426"/>
    </location>
</feature>
<evidence type="ECO:0000256" key="1">
    <source>
        <dbReference type="ARBA" id="ARBA00000085"/>
    </source>
</evidence>
<dbReference type="SMART" id="SM00448">
    <property type="entry name" value="REC"/>
    <property type="match status" value="1"/>
</dbReference>
<feature type="domain" description="Response regulatory" evidence="9">
    <location>
        <begin position="865"/>
        <end position="982"/>
    </location>
</feature>
<dbReference type="InterPro" id="IPR005467">
    <property type="entry name" value="His_kinase_dom"/>
</dbReference>
<accession>A0A4Y8ZVS1</accession>
<dbReference type="InterPro" id="IPR004358">
    <property type="entry name" value="Sig_transdc_His_kin-like_C"/>
</dbReference>
<dbReference type="SMART" id="SM00086">
    <property type="entry name" value="PAC"/>
    <property type="match status" value="3"/>
</dbReference>
<dbReference type="SUPFAM" id="SSF47226">
    <property type="entry name" value="Histidine-containing phosphotransfer domain, HPT domain"/>
    <property type="match status" value="1"/>
</dbReference>
<dbReference type="Pfam" id="PF00072">
    <property type="entry name" value="Response_reg"/>
    <property type="match status" value="1"/>
</dbReference>
<keyword evidence="5" id="KW-0418">Kinase</keyword>
<dbReference type="Proteomes" id="UP000298213">
    <property type="component" value="Unassembled WGS sequence"/>
</dbReference>
<reference evidence="12 13" key="1">
    <citation type="submission" date="2019-03" db="EMBL/GenBank/DDBJ databases">
        <title>Genome sequence of Sphingomonas sp. 17J27-24.</title>
        <authorList>
            <person name="Kim M."/>
            <person name="Maeng S."/>
            <person name="Sathiyaraj S."/>
        </authorList>
    </citation>
    <scope>NUCLEOTIDE SEQUENCE [LARGE SCALE GENOMIC DNA]</scope>
    <source>
        <strain evidence="12 13">17J27-24</strain>
    </source>
</reference>
<dbReference type="Gene3D" id="3.30.565.10">
    <property type="entry name" value="Histidine kinase-like ATPase, C-terminal domain"/>
    <property type="match status" value="1"/>
</dbReference>
<dbReference type="PROSITE" id="PS50110">
    <property type="entry name" value="RESPONSE_REGULATORY"/>
    <property type="match status" value="1"/>
</dbReference>
<dbReference type="EMBL" id="SPDV01000002">
    <property type="protein sequence ID" value="TFI60110.1"/>
    <property type="molecule type" value="Genomic_DNA"/>
</dbReference>
<feature type="modified residue" description="4-aspartylphosphate" evidence="7">
    <location>
        <position position="914"/>
    </location>
</feature>
<dbReference type="PROSITE" id="PS50112">
    <property type="entry name" value="PAS"/>
    <property type="match status" value="3"/>
</dbReference>
<dbReference type="SMART" id="SM00387">
    <property type="entry name" value="HATPase_c"/>
    <property type="match status" value="1"/>
</dbReference>
<dbReference type="SMART" id="SM00091">
    <property type="entry name" value="PAS"/>
    <property type="match status" value="3"/>
</dbReference>
<dbReference type="InterPro" id="IPR001789">
    <property type="entry name" value="Sig_transdc_resp-reg_receiver"/>
</dbReference>
<evidence type="ECO:0000313" key="13">
    <source>
        <dbReference type="Proteomes" id="UP000298213"/>
    </source>
</evidence>
<dbReference type="InterPro" id="IPR000700">
    <property type="entry name" value="PAS-assoc_C"/>
</dbReference>
<feature type="domain" description="Histidine kinase" evidence="8">
    <location>
        <begin position="620"/>
        <end position="842"/>
    </location>
</feature>
<dbReference type="Pfam" id="PF02518">
    <property type="entry name" value="HATPase_c"/>
    <property type="match status" value="1"/>
</dbReference>
<dbReference type="Gene3D" id="3.40.50.2300">
    <property type="match status" value="1"/>
</dbReference>
<dbReference type="Pfam" id="PF13185">
    <property type="entry name" value="GAF_2"/>
    <property type="match status" value="1"/>
</dbReference>
<dbReference type="Pfam" id="PF00989">
    <property type="entry name" value="PAS"/>
    <property type="match status" value="1"/>
</dbReference>
<evidence type="ECO:0000256" key="5">
    <source>
        <dbReference type="ARBA" id="ARBA00022777"/>
    </source>
</evidence>
<dbReference type="SMART" id="SM00065">
    <property type="entry name" value="GAF"/>
    <property type="match status" value="1"/>
</dbReference>
<dbReference type="Gene3D" id="3.30.450.20">
    <property type="entry name" value="PAS domain"/>
    <property type="match status" value="3"/>
</dbReference>
<proteinExistence type="predicted"/>
<feature type="domain" description="PAS" evidence="10">
    <location>
        <begin position="234"/>
        <end position="305"/>
    </location>
</feature>
<dbReference type="EC" id="2.7.13.3" evidence="2"/>
<evidence type="ECO:0000259" key="8">
    <source>
        <dbReference type="PROSITE" id="PS50109"/>
    </source>
</evidence>
<dbReference type="Pfam" id="PF00512">
    <property type="entry name" value="HisKA"/>
    <property type="match status" value="1"/>
</dbReference>
<dbReference type="SUPFAM" id="SSF52172">
    <property type="entry name" value="CheY-like"/>
    <property type="match status" value="1"/>
</dbReference>
<dbReference type="CDD" id="cd00082">
    <property type="entry name" value="HisKA"/>
    <property type="match status" value="1"/>
</dbReference>
<organism evidence="12 13">
    <name type="scientific">Sphingomonas parva</name>
    <dbReference type="NCBI Taxonomy" id="2555898"/>
    <lineage>
        <taxon>Bacteria</taxon>
        <taxon>Pseudomonadati</taxon>
        <taxon>Pseudomonadota</taxon>
        <taxon>Alphaproteobacteria</taxon>
        <taxon>Sphingomonadales</taxon>
        <taxon>Sphingomonadaceae</taxon>
        <taxon>Sphingomonas</taxon>
    </lineage>
</organism>
<comment type="caution">
    <text evidence="12">The sequence shown here is derived from an EMBL/GenBank/DDBJ whole genome shotgun (WGS) entry which is preliminary data.</text>
</comment>
<name>A0A4Y8ZVS1_9SPHN</name>
<evidence type="ECO:0000256" key="6">
    <source>
        <dbReference type="ARBA" id="ARBA00023012"/>
    </source>
</evidence>
<dbReference type="InterPro" id="IPR003018">
    <property type="entry name" value="GAF"/>
</dbReference>
<dbReference type="CDD" id="cd17546">
    <property type="entry name" value="REC_hyHK_CKI1_RcsC-like"/>
    <property type="match status" value="1"/>
</dbReference>
<dbReference type="InterPro" id="IPR036641">
    <property type="entry name" value="HPT_dom_sf"/>
</dbReference>
<evidence type="ECO:0000256" key="2">
    <source>
        <dbReference type="ARBA" id="ARBA00012438"/>
    </source>
</evidence>
<dbReference type="Gene3D" id="1.10.287.130">
    <property type="match status" value="1"/>
</dbReference>
<protein>
    <recommendedName>
        <fullName evidence="2">histidine kinase</fullName>
        <ecNumber evidence="2">2.7.13.3</ecNumber>
    </recommendedName>
</protein>
<evidence type="ECO:0000256" key="7">
    <source>
        <dbReference type="PROSITE-ProRule" id="PRU00169"/>
    </source>
</evidence>
<evidence type="ECO:0000256" key="3">
    <source>
        <dbReference type="ARBA" id="ARBA00022553"/>
    </source>
</evidence>
<dbReference type="SUPFAM" id="SSF55781">
    <property type="entry name" value="GAF domain-like"/>
    <property type="match status" value="1"/>
</dbReference>
<dbReference type="InterPro" id="IPR001610">
    <property type="entry name" value="PAC"/>
</dbReference>
<dbReference type="InterPro" id="IPR036890">
    <property type="entry name" value="HATPase_C_sf"/>
</dbReference>
<dbReference type="GO" id="GO:0006355">
    <property type="term" value="P:regulation of DNA-templated transcription"/>
    <property type="evidence" value="ECO:0007669"/>
    <property type="project" value="InterPro"/>
</dbReference>
<dbReference type="InterPro" id="IPR035965">
    <property type="entry name" value="PAS-like_dom_sf"/>
</dbReference>
<dbReference type="SMART" id="SM00388">
    <property type="entry name" value="HisKA"/>
    <property type="match status" value="1"/>
</dbReference>
<dbReference type="InterPro" id="IPR003594">
    <property type="entry name" value="HATPase_dom"/>
</dbReference>
<dbReference type="InterPro" id="IPR013655">
    <property type="entry name" value="PAS_fold_3"/>
</dbReference>
<evidence type="ECO:0000259" key="9">
    <source>
        <dbReference type="PROSITE" id="PS50110"/>
    </source>
</evidence>
<dbReference type="InterPro" id="IPR029016">
    <property type="entry name" value="GAF-like_dom_sf"/>
</dbReference>
<gene>
    <name evidence="12" type="ORF">E2493_02370</name>
</gene>
<dbReference type="OrthoDB" id="9801651at2"/>
<keyword evidence="3 7" id="KW-0597">Phosphoprotein</keyword>
<dbReference type="FunFam" id="3.30.565.10:FF:000010">
    <property type="entry name" value="Sensor histidine kinase RcsC"/>
    <property type="match status" value="1"/>
</dbReference>
<dbReference type="NCBIfam" id="TIGR00229">
    <property type="entry name" value="sensory_box"/>
    <property type="match status" value="3"/>
</dbReference>